<dbReference type="InterPro" id="IPR016161">
    <property type="entry name" value="Ald_DH/histidinol_DH"/>
</dbReference>
<organism evidence="6 7">
    <name type="scientific">Paraburkholderia megapolitana</name>
    <dbReference type="NCBI Taxonomy" id="420953"/>
    <lineage>
        <taxon>Bacteria</taxon>
        <taxon>Pseudomonadati</taxon>
        <taxon>Pseudomonadota</taxon>
        <taxon>Betaproteobacteria</taxon>
        <taxon>Burkholderiales</taxon>
        <taxon>Burkholderiaceae</taxon>
        <taxon>Paraburkholderia</taxon>
    </lineage>
</organism>
<dbReference type="STRING" id="420953.SAMN05192543_11522"/>
<gene>
    <name evidence="6" type="ORF">SAMN05192543_11522</name>
</gene>
<keyword evidence="7" id="KW-1185">Reference proteome</keyword>
<evidence type="ECO:0000256" key="4">
    <source>
        <dbReference type="RuleBase" id="RU003345"/>
    </source>
</evidence>
<dbReference type="AlphaFoldDB" id="A0A1I3VZS5"/>
<keyword evidence="2 4" id="KW-0560">Oxidoreductase</keyword>
<evidence type="ECO:0000256" key="3">
    <source>
        <dbReference type="PROSITE-ProRule" id="PRU10007"/>
    </source>
</evidence>
<dbReference type="InterPro" id="IPR016163">
    <property type="entry name" value="Ald_DH_C"/>
</dbReference>
<dbReference type="FunFam" id="3.40.605.10:FF:000026">
    <property type="entry name" value="Aldehyde dehydrogenase, putative"/>
    <property type="match status" value="1"/>
</dbReference>
<dbReference type="GO" id="GO:0016620">
    <property type="term" value="F:oxidoreductase activity, acting on the aldehyde or oxo group of donors, NAD or NADP as acceptor"/>
    <property type="evidence" value="ECO:0007669"/>
    <property type="project" value="InterPro"/>
</dbReference>
<dbReference type="InterPro" id="IPR016162">
    <property type="entry name" value="Ald_DH_N"/>
</dbReference>
<dbReference type="FunFam" id="3.40.605.10:FF:000007">
    <property type="entry name" value="NAD/NADP-dependent betaine aldehyde dehydrogenase"/>
    <property type="match status" value="1"/>
</dbReference>
<dbReference type="RefSeq" id="WP_091020271.1">
    <property type="nucleotide sequence ID" value="NZ_CP041744.1"/>
</dbReference>
<protein>
    <submittedName>
        <fullName evidence="6">Acyl-CoA reductase</fullName>
    </submittedName>
</protein>
<dbReference type="EMBL" id="FOQU01000015">
    <property type="protein sequence ID" value="SFJ99671.1"/>
    <property type="molecule type" value="Genomic_DNA"/>
</dbReference>
<comment type="similarity">
    <text evidence="1 4">Belongs to the aldehyde dehydrogenase family.</text>
</comment>
<accession>A0A1I3VZS5</accession>
<evidence type="ECO:0000256" key="1">
    <source>
        <dbReference type="ARBA" id="ARBA00009986"/>
    </source>
</evidence>
<dbReference type="PROSITE" id="PS00687">
    <property type="entry name" value="ALDEHYDE_DEHYDR_GLU"/>
    <property type="match status" value="1"/>
</dbReference>
<dbReference type="PANTHER" id="PTHR42804:SF1">
    <property type="entry name" value="ALDEHYDE DEHYDROGENASE-RELATED"/>
    <property type="match status" value="1"/>
</dbReference>
<evidence type="ECO:0000313" key="6">
    <source>
        <dbReference type="EMBL" id="SFJ99671.1"/>
    </source>
</evidence>
<dbReference type="InterPro" id="IPR029510">
    <property type="entry name" value="Ald_DH_CS_GLU"/>
</dbReference>
<dbReference type="SUPFAM" id="SSF53720">
    <property type="entry name" value="ALDH-like"/>
    <property type="match status" value="1"/>
</dbReference>
<dbReference type="Gene3D" id="3.40.309.10">
    <property type="entry name" value="Aldehyde Dehydrogenase, Chain A, domain 2"/>
    <property type="match status" value="1"/>
</dbReference>
<feature type="domain" description="Aldehyde dehydrogenase" evidence="5">
    <location>
        <begin position="16"/>
        <end position="476"/>
    </location>
</feature>
<dbReference type="PANTHER" id="PTHR42804">
    <property type="entry name" value="ALDEHYDE DEHYDROGENASE"/>
    <property type="match status" value="1"/>
</dbReference>
<feature type="active site" evidence="3">
    <location>
        <position position="252"/>
    </location>
</feature>
<evidence type="ECO:0000313" key="7">
    <source>
        <dbReference type="Proteomes" id="UP000199548"/>
    </source>
</evidence>
<dbReference type="Proteomes" id="UP000199548">
    <property type="component" value="Unassembled WGS sequence"/>
</dbReference>
<dbReference type="Gene3D" id="3.40.605.10">
    <property type="entry name" value="Aldehyde Dehydrogenase, Chain A, domain 1"/>
    <property type="match status" value="1"/>
</dbReference>
<reference evidence="6 7" key="1">
    <citation type="submission" date="2016-10" db="EMBL/GenBank/DDBJ databases">
        <authorList>
            <person name="de Groot N.N."/>
        </authorList>
    </citation>
    <scope>NUCLEOTIDE SEQUENCE [LARGE SCALE GENOMIC DNA]</scope>
    <source>
        <strain evidence="6 7">LMG 23650</strain>
    </source>
</reference>
<dbReference type="CDD" id="cd07139">
    <property type="entry name" value="ALDH_AldA-Rv0768"/>
    <property type="match status" value="1"/>
</dbReference>
<dbReference type="InterPro" id="IPR015590">
    <property type="entry name" value="Aldehyde_DH_dom"/>
</dbReference>
<dbReference type="OrthoDB" id="6187633at2"/>
<evidence type="ECO:0000259" key="5">
    <source>
        <dbReference type="Pfam" id="PF00171"/>
    </source>
</evidence>
<dbReference type="Pfam" id="PF00171">
    <property type="entry name" value="Aldedh"/>
    <property type="match status" value="1"/>
</dbReference>
<evidence type="ECO:0000256" key="2">
    <source>
        <dbReference type="ARBA" id="ARBA00023002"/>
    </source>
</evidence>
<proteinExistence type="inferred from homology"/>
<name>A0A1I3VZS5_9BURK</name>
<sequence>MGHVRHPHQLFIGGRWVDPAAGGRASLISPETEAIVADVADGTSADIDRAVLAARAAFDSGPWPTMSVERRLELLAQFAEKLRARHADFQAVEQMQIGATRRFARAHTVWGTEHVDDAVALGRTFPFEDRRSGPDGTSIVVCEPVGVVAAIAPWNAPYMLMSRKVAPALLAGCTVVMKPAAETPFEAYIMAECAEDVGLPPGVLNLVTGGRDVGDHLVCNPGIDKVAFTGSTTAGRRIASVCADRVARCQLELGGKSAAIVLDDITVDEAARILAHSVTLHTGQICRALTRAIVPRHRHNELAEAIRQEMALIRVGPPSDPETMMGPLASRAQLERVDAAVKQGLAEGAKLVCGGGRPKGMNHGYYFEPTLFAEVNNSMSIAQEEIFGPVLCLIPCKDTDDAVRIANDSKYGLNGSVLSHDKDEVYRISRQVRSGLMGQNGMRTNFSLPFGGFKQSGIGREGGPDGLMEYLELKAIMFDDAGILPA</sequence>